<proteinExistence type="predicted"/>
<dbReference type="GO" id="GO:0006355">
    <property type="term" value="P:regulation of DNA-templated transcription"/>
    <property type="evidence" value="ECO:0007669"/>
    <property type="project" value="InterPro"/>
</dbReference>
<dbReference type="InterPro" id="IPR058245">
    <property type="entry name" value="NreC/VraR/RcsB-like_REC"/>
</dbReference>
<feature type="domain" description="HTH luxR-type" evidence="3">
    <location>
        <begin position="137"/>
        <end position="202"/>
    </location>
</feature>
<dbReference type="InterPro" id="IPR051015">
    <property type="entry name" value="EvgA-like"/>
</dbReference>
<dbReference type="Pfam" id="PF00072">
    <property type="entry name" value="Response_reg"/>
    <property type="match status" value="1"/>
</dbReference>
<evidence type="ECO:0000259" key="3">
    <source>
        <dbReference type="PROSITE" id="PS50043"/>
    </source>
</evidence>
<evidence type="ECO:0000256" key="2">
    <source>
        <dbReference type="ARBA" id="ARBA00023125"/>
    </source>
</evidence>
<dbReference type="PANTHER" id="PTHR45566:SF2">
    <property type="entry name" value="NARL SUBFAMILY"/>
    <property type="match status" value="1"/>
</dbReference>
<accession>A0A645ED94</accession>
<dbReference type="Gene3D" id="3.40.50.2300">
    <property type="match status" value="1"/>
</dbReference>
<dbReference type="EMBL" id="VSSQ01046055">
    <property type="protein sequence ID" value="MPN00005.1"/>
    <property type="molecule type" value="Genomic_DNA"/>
</dbReference>
<dbReference type="GO" id="GO:0003677">
    <property type="term" value="F:DNA binding"/>
    <property type="evidence" value="ECO:0007669"/>
    <property type="project" value="UniProtKB-KW"/>
</dbReference>
<organism evidence="5">
    <name type="scientific">bioreactor metagenome</name>
    <dbReference type="NCBI Taxonomy" id="1076179"/>
    <lineage>
        <taxon>unclassified sequences</taxon>
        <taxon>metagenomes</taxon>
        <taxon>ecological metagenomes</taxon>
    </lineage>
</organism>
<dbReference type="PROSITE" id="PS50043">
    <property type="entry name" value="HTH_LUXR_2"/>
    <property type="match status" value="1"/>
</dbReference>
<dbReference type="PRINTS" id="PR00038">
    <property type="entry name" value="HTHLUXR"/>
</dbReference>
<dbReference type="CDD" id="cd17535">
    <property type="entry name" value="REC_NarL-like"/>
    <property type="match status" value="1"/>
</dbReference>
<evidence type="ECO:0000259" key="4">
    <source>
        <dbReference type="PROSITE" id="PS50110"/>
    </source>
</evidence>
<dbReference type="SMART" id="SM00448">
    <property type="entry name" value="REC"/>
    <property type="match status" value="1"/>
</dbReference>
<dbReference type="SUPFAM" id="SSF52172">
    <property type="entry name" value="CheY-like"/>
    <property type="match status" value="1"/>
</dbReference>
<name>A0A645ED94_9ZZZZ</name>
<dbReference type="InterPro" id="IPR011006">
    <property type="entry name" value="CheY-like_superfamily"/>
</dbReference>
<dbReference type="InterPro" id="IPR000792">
    <property type="entry name" value="Tscrpt_reg_LuxR_C"/>
</dbReference>
<sequence length="204" mass="22394">MKVVIIDDHPLVRKGMAMVLSLEGDIEVIGEASDVESGINLIMEEKPDLALIDLRLGKKSGLDVVGKIDRKAYKGKLVILTTSSEERDFKNAEAAGVDGYILKDALPEEICYAIRLIGKGRKYYDPGVMEALVKDEDHSDLDCLTNREKDVLKLLGKGLSNMEIACTLYITEHTVKKHVSQILSKLGYADRTQVAIHAVTAGLV</sequence>
<comment type="caution">
    <text evidence="5">The sequence shown here is derived from an EMBL/GenBank/DDBJ whole genome shotgun (WGS) entry which is preliminary data.</text>
</comment>
<dbReference type="Pfam" id="PF00196">
    <property type="entry name" value="GerE"/>
    <property type="match status" value="1"/>
</dbReference>
<keyword evidence="1" id="KW-0597">Phosphoprotein</keyword>
<reference evidence="5" key="1">
    <citation type="submission" date="2019-08" db="EMBL/GenBank/DDBJ databases">
        <authorList>
            <person name="Kucharzyk K."/>
            <person name="Murdoch R.W."/>
            <person name="Higgins S."/>
            <person name="Loffler F."/>
        </authorList>
    </citation>
    <scope>NUCLEOTIDE SEQUENCE</scope>
</reference>
<dbReference type="InterPro" id="IPR001789">
    <property type="entry name" value="Sig_transdc_resp-reg_receiver"/>
</dbReference>
<protein>
    <submittedName>
        <fullName evidence="5">Response regulator protein VraR</fullName>
    </submittedName>
</protein>
<dbReference type="InterPro" id="IPR016032">
    <property type="entry name" value="Sig_transdc_resp-reg_C-effctor"/>
</dbReference>
<dbReference type="CDD" id="cd06170">
    <property type="entry name" value="LuxR_C_like"/>
    <property type="match status" value="1"/>
</dbReference>
<gene>
    <name evidence="5" type="primary">vraR_10</name>
    <name evidence="5" type="ORF">SDC9_147199</name>
</gene>
<keyword evidence="2" id="KW-0238">DNA-binding</keyword>
<evidence type="ECO:0000256" key="1">
    <source>
        <dbReference type="ARBA" id="ARBA00022553"/>
    </source>
</evidence>
<dbReference type="PANTHER" id="PTHR45566">
    <property type="entry name" value="HTH-TYPE TRANSCRIPTIONAL REGULATOR YHJB-RELATED"/>
    <property type="match status" value="1"/>
</dbReference>
<dbReference type="PROSITE" id="PS50110">
    <property type="entry name" value="RESPONSE_REGULATORY"/>
    <property type="match status" value="1"/>
</dbReference>
<dbReference type="GO" id="GO:0000160">
    <property type="term" value="P:phosphorelay signal transduction system"/>
    <property type="evidence" value="ECO:0007669"/>
    <property type="project" value="InterPro"/>
</dbReference>
<feature type="domain" description="Response regulatory" evidence="4">
    <location>
        <begin position="2"/>
        <end position="118"/>
    </location>
</feature>
<dbReference type="SUPFAM" id="SSF46894">
    <property type="entry name" value="C-terminal effector domain of the bipartite response regulators"/>
    <property type="match status" value="1"/>
</dbReference>
<evidence type="ECO:0000313" key="5">
    <source>
        <dbReference type="EMBL" id="MPN00005.1"/>
    </source>
</evidence>
<dbReference type="AlphaFoldDB" id="A0A645ED94"/>
<dbReference type="SMART" id="SM00421">
    <property type="entry name" value="HTH_LUXR"/>
    <property type="match status" value="1"/>
</dbReference>